<comment type="caution">
    <text evidence="8">The sequence shown here is derived from an EMBL/GenBank/DDBJ whole genome shotgun (WGS) entry which is preliminary data.</text>
</comment>
<feature type="transmembrane region" description="Helical" evidence="7">
    <location>
        <begin position="490"/>
        <end position="511"/>
    </location>
</feature>
<protein>
    <recommendedName>
        <fullName evidence="10">Glycosyltransferase 2-like domain-containing protein</fullName>
    </recommendedName>
</protein>
<feature type="transmembrane region" description="Helical" evidence="7">
    <location>
        <begin position="460"/>
        <end position="478"/>
    </location>
</feature>
<feature type="transmembrane region" description="Helical" evidence="7">
    <location>
        <begin position="342"/>
        <end position="365"/>
    </location>
</feature>
<dbReference type="InterPro" id="IPR050321">
    <property type="entry name" value="Glycosyltr_2/OpgH_subfam"/>
</dbReference>
<accession>A0A818IIM2</accession>
<evidence type="ECO:0000256" key="3">
    <source>
        <dbReference type="ARBA" id="ARBA00022679"/>
    </source>
</evidence>
<keyword evidence="3" id="KW-0808">Transferase</keyword>
<reference evidence="8" key="1">
    <citation type="submission" date="2021-02" db="EMBL/GenBank/DDBJ databases">
        <authorList>
            <person name="Nowell W R."/>
        </authorList>
    </citation>
    <scope>NUCLEOTIDE SEQUENCE</scope>
</reference>
<proteinExistence type="predicted"/>
<evidence type="ECO:0008006" key="10">
    <source>
        <dbReference type="Google" id="ProtNLM"/>
    </source>
</evidence>
<dbReference type="InterPro" id="IPR029044">
    <property type="entry name" value="Nucleotide-diphossugar_trans"/>
</dbReference>
<evidence type="ECO:0000256" key="6">
    <source>
        <dbReference type="ARBA" id="ARBA00023136"/>
    </source>
</evidence>
<keyword evidence="4 7" id="KW-0812">Transmembrane</keyword>
<evidence type="ECO:0000313" key="8">
    <source>
        <dbReference type="EMBL" id="CAF3523415.1"/>
    </source>
</evidence>
<comment type="subcellular location">
    <subcellularLocation>
        <location evidence="1">Membrane</location>
        <topology evidence="1">Multi-pass membrane protein</topology>
    </subcellularLocation>
</comment>
<dbReference type="Gene3D" id="3.90.550.10">
    <property type="entry name" value="Spore Coat Polysaccharide Biosynthesis Protein SpsA, Chain A"/>
    <property type="match status" value="1"/>
</dbReference>
<keyword evidence="5 7" id="KW-1133">Transmembrane helix</keyword>
<feature type="transmembrane region" description="Helical" evidence="7">
    <location>
        <begin position="552"/>
        <end position="574"/>
    </location>
</feature>
<dbReference type="Proteomes" id="UP000663844">
    <property type="component" value="Unassembled WGS sequence"/>
</dbReference>
<dbReference type="PANTHER" id="PTHR43867">
    <property type="entry name" value="CELLULOSE SYNTHASE CATALYTIC SUBUNIT A [UDP-FORMING]"/>
    <property type="match status" value="1"/>
</dbReference>
<dbReference type="Pfam" id="PF13641">
    <property type="entry name" value="Glyco_tranf_2_3"/>
    <property type="match status" value="1"/>
</dbReference>
<dbReference type="PANTHER" id="PTHR43867:SF2">
    <property type="entry name" value="CELLULOSE SYNTHASE CATALYTIC SUBUNIT A [UDP-FORMING]"/>
    <property type="match status" value="1"/>
</dbReference>
<dbReference type="EMBL" id="CAJOAZ010000085">
    <property type="protein sequence ID" value="CAF3523415.1"/>
    <property type="molecule type" value="Genomic_DNA"/>
</dbReference>
<keyword evidence="2" id="KW-0328">Glycosyltransferase</keyword>
<dbReference type="SUPFAM" id="SSF53448">
    <property type="entry name" value="Nucleotide-diphospho-sugar transferases"/>
    <property type="match status" value="1"/>
</dbReference>
<evidence type="ECO:0000256" key="2">
    <source>
        <dbReference type="ARBA" id="ARBA00022676"/>
    </source>
</evidence>
<evidence type="ECO:0000256" key="1">
    <source>
        <dbReference type="ARBA" id="ARBA00004141"/>
    </source>
</evidence>
<keyword evidence="6 7" id="KW-0472">Membrane</keyword>
<dbReference type="GO" id="GO:0016757">
    <property type="term" value="F:glycosyltransferase activity"/>
    <property type="evidence" value="ECO:0007669"/>
    <property type="project" value="UniProtKB-KW"/>
</dbReference>
<evidence type="ECO:0000256" key="4">
    <source>
        <dbReference type="ARBA" id="ARBA00022692"/>
    </source>
</evidence>
<evidence type="ECO:0000313" key="9">
    <source>
        <dbReference type="Proteomes" id="UP000663844"/>
    </source>
</evidence>
<gene>
    <name evidence="8" type="ORF">OXD698_LOCUS2550</name>
</gene>
<dbReference type="GO" id="GO:0016020">
    <property type="term" value="C:membrane"/>
    <property type="evidence" value="ECO:0007669"/>
    <property type="project" value="UniProtKB-SubCell"/>
</dbReference>
<dbReference type="AlphaFoldDB" id="A0A818IIM2"/>
<name>A0A818IIM2_9BILA</name>
<sequence length="591" mass="69064">MWTRTIITHLPFWVAIKQRQRLQWTMGNESVEEKFPLVDIIIVCCHEPSDILLDTVRSALALNYPKNKYRVWILDDGKDEFMEQYISKICVIYRRSPLVKYIRRFKEENKPHYYKAGNINNGLNEIKRHVGQLGDFILIQDVDMLIHSNFLLRTLPHFEENDRVAYIQIGQNLYNLNSSDILCQGLIGQNKLLLHCDSKNGSSTCIGSGMLIKSCVLDEINGIPPYSTTEDFNFSFSIHKLGYKSIYLDEALQFGLTPDSLIGTIEQYKRWESGNFQVIYRRFRELFSFNKQTNRMTFFQRFLYFTLGIRMGYCIIQLNFLVLTLIGLWIRLPYLLLENTSIIKITLLITWIQCISNRLILYVMYYDVANGYNLSNCHSVNVTDENNTKTPKINSCLCVLQLVERMIQKSVWTAPFYFCNLVSMFINIPQKFIPTRSYPSVHEERKHFLNLFLNLGTKGFLFHIIYILIALVGIVYRLTRIRSNNLIQSLWYISLVSINIYSLIPPIWFIVFPPAIRKRKDLLVYTEQDENQEPTVKLETNTSLYPTSKRTLLLLIFPSLLIVLATVSIILLYISTEFIQTFIINTNSTSI</sequence>
<evidence type="ECO:0000256" key="5">
    <source>
        <dbReference type="ARBA" id="ARBA00022989"/>
    </source>
</evidence>
<organism evidence="8 9">
    <name type="scientific">Adineta steineri</name>
    <dbReference type="NCBI Taxonomy" id="433720"/>
    <lineage>
        <taxon>Eukaryota</taxon>
        <taxon>Metazoa</taxon>
        <taxon>Spiralia</taxon>
        <taxon>Gnathifera</taxon>
        <taxon>Rotifera</taxon>
        <taxon>Eurotatoria</taxon>
        <taxon>Bdelloidea</taxon>
        <taxon>Adinetida</taxon>
        <taxon>Adinetidae</taxon>
        <taxon>Adineta</taxon>
    </lineage>
</organism>
<feature type="transmembrane region" description="Helical" evidence="7">
    <location>
        <begin position="302"/>
        <end position="330"/>
    </location>
</feature>
<evidence type="ECO:0000256" key="7">
    <source>
        <dbReference type="SAM" id="Phobius"/>
    </source>
</evidence>